<reference evidence="11" key="1">
    <citation type="submission" date="2016-04" db="EMBL/GenBank/DDBJ databases">
        <authorList>
            <person name="Chen L."/>
            <person name="Zhuang W."/>
            <person name="Wang G."/>
        </authorList>
    </citation>
    <scope>NUCLEOTIDE SEQUENCE [LARGE SCALE GENOMIC DNA]</scope>
    <source>
        <strain evidence="11">17621</strain>
    </source>
</reference>
<evidence type="ECO:0000256" key="7">
    <source>
        <dbReference type="ARBA" id="ARBA00023136"/>
    </source>
</evidence>
<dbReference type="InterPro" id="IPR001173">
    <property type="entry name" value="Glyco_trans_2-like"/>
</dbReference>
<dbReference type="GO" id="GO:0009103">
    <property type="term" value="P:lipopolysaccharide biosynthetic process"/>
    <property type="evidence" value="ECO:0007669"/>
    <property type="project" value="UniProtKB-KW"/>
</dbReference>
<keyword evidence="5" id="KW-0448">Lipopolysaccharide biosynthesis</keyword>
<keyword evidence="1" id="KW-1003">Cell membrane</keyword>
<dbReference type="AlphaFoldDB" id="A0A1V9E4E4"/>
<dbReference type="STRING" id="354355.SAMN05660816_04194"/>
<organism evidence="10 11">
    <name type="scientific">Niastella yeongjuensis</name>
    <dbReference type="NCBI Taxonomy" id="354355"/>
    <lineage>
        <taxon>Bacteria</taxon>
        <taxon>Pseudomonadati</taxon>
        <taxon>Bacteroidota</taxon>
        <taxon>Chitinophagia</taxon>
        <taxon>Chitinophagales</taxon>
        <taxon>Chitinophagaceae</taxon>
        <taxon>Niastella</taxon>
    </lineage>
</organism>
<dbReference type="SUPFAM" id="SSF53448">
    <property type="entry name" value="Nucleotide-diphospho-sugar transferases"/>
    <property type="match status" value="1"/>
</dbReference>
<accession>A0A1V9E4E4</accession>
<dbReference type="GO" id="GO:0005886">
    <property type="term" value="C:plasma membrane"/>
    <property type="evidence" value="ECO:0007669"/>
    <property type="project" value="TreeGrafter"/>
</dbReference>
<evidence type="ECO:0000256" key="6">
    <source>
        <dbReference type="ARBA" id="ARBA00022989"/>
    </source>
</evidence>
<comment type="caution">
    <text evidence="10">The sequence shown here is derived from an EMBL/GenBank/DDBJ whole genome shotgun (WGS) entry which is preliminary data.</text>
</comment>
<dbReference type="EMBL" id="LVXG01000067">
    <property type="protein sequence ID" value="OQP40785.1"/>
    <property type="molecule type" value="Genomic_DNA"/>
</dbReference>
<feature type="transmembrane region" description="Helical" evidence="8">
    <location>
        <begin position="265"/>
        <end position="287"/>
    </location>
</feature>
<evidence type="ECO:0000256" key="1">
    <source>
        <dbReference type="ARBA" id="ARBA00022475"/>
    </source>
</evidence>
<evidence type="ECO:0000256" key="2">
    <source>
        <dbReference type="ARBA" id="ARBA00022676"/>
    </source>
</evidence>
<name>A0A1V9E4E4_9BACT</name>
<dbReference type="InterPro" id="IPR050256">
    <property type="entry name" value="Glycosyltransferase_2"/>
</dbReference>
<dbReference type="RefSeq" id="WP_081203762.1">
    <property type="nucleotide sequence ID" value="NZ_FOCZ01000007.1"/>
</dbReference>
<evidence type="ECO:0000313" key="10">
    <source>
        <dbReference type="EMBL" id="OQP40785.1"/>
    </source>
</evidence>
<evidence type="ECO:0000256" key="4">
    <source>
        <dbReference type="ARBA" id="ARBA00022692"/>
    </source>
</evidence>
<evidence type="ECO:0000256" key="8">
    <source>
        <dbReference type="SAM" id="Phobius"/>
    </source>
</evidence>
<dbReference type="Proteomes" id="UP000192610">
    <property type="component" value="Unassembled WGS sequence"/>
</dbReference>
<keyword evidence="7 8" id="KW-0472">Membrane</keyword>
<proteinExistence type="predicted"/>
<dbReference type="Pfam" id="PF00535">
    <property type="entry name" value="Glycos_transf_2"/>
    <property type="match status" value="1"/>
</dbReference>
<keyword evidence="2" id="KW-0328">Glycosyltransferase</keyword>
<keyword evidence="4 8" id="KW-0812">Transmembrane</keyword>
<dbReference type="Gene3D" id="3.90.550.10">
    <property type="entry name" value="Spore Coat Polysaccharide Biosynthesis Protein SpsA, Chain A"/>
    <property type="match status" value="1"/>
</dbReference>
<feature type="domain" description="Glycosyltransferase 2-like" evidence="9">
    <location>
        <begin position="7"/>
        <end position="166"/>
    </location>
</feature>
<feature type="transmembrane region" description="Helical" evidence="8">
    <location>
        <begin position="232"/>
        <end position="253"/>
    </location>
</feature>
<dbReference type="GO" id="GO:0016757">
    <property type="term" value="F:glycosyltransferase activity"/>
    <property type="evidence" value="ECO:0007669"/>
    <property type="project" value="UniProtKB-KW"/>
</dbReference>
<evidence type="ECO:0000259" key="9">
    <source>
        <dbReference type="Pfam" id="PF00535"/>
    </source>
</evidence>
<dbReference type="InterPro" id="IPR029044">
    <property type="entry name" value="Nucleotide-diphossugar_trans"/>
</dbReference>
<keyword evidence="11" id="KW-1185">Reference proteome</keyword>
<dbReference type="OrthoDB" id="9807778at2"/>
<keyword evidence="6 8" id="KW-1133">Transmembrane helix</keyword>
<sequence length="316" mass="35436">MKRPQVSVVIALYNEADNIQLLLNKSKAALQHLDYELILVDDGSTDGSAAVIKKYLHPDMKLIVLRKNYGQSAAMAAGINAARGEFIVTMDADLQNDPTDIPVMLEKLQAEDCDLVAGIRAKRMDNWLRKIPSRLANKLIRSTTGVTLHDYGCTLKVYRQDLAKNLGLYGDMHRFIPVLAAMQGASMCEMPVKHHPRIHGKSKYGIGRTAKVLSDLLLILFIQKYFQRPMHIFGPIGLLLFFSGLVINGYLLVDKMLGKEIGGRPLLILGVMLLLAGLQLIIFGFVAEILMRTYYESQHKKIFRIRSVIEFNNVLT</sequence>
<gene>
    <name evidence="10" type="ORF">A4H97_14305</name>
</gene>
<dbReference type="CDD" id="cd04187">
    <property type="entry name" value="DPM1_like_bac"/>
    <property type="match status" value="1"/>
</dbReference>
<dbReference type="PANTHER" id="PTHR48090">
    <property type="entry name" value="UNDECAPRENYL-PHOSPHATE 4-DEOXY-4-FORMAMIDO-L-ARABINOSE TRANSFERASE-RELATED"/>
    <property type="match status" value="1"/>
</dbReference>
<keyword evidence="3 10" id="KW-0808">Transferase</keyword>
<evidence type="ECO:0000256" key="5">
    <source>
        <dbReference type="ARBA" id="ARBA00022985"/>
    </source>
</evidence>
<evidence type="ECO:0000256" key="3">
    <source>
        <dbReference type="ARBA" id="ARBA00022679"/>
    </source>
</evidence>
<protein>
    <submittedName>
        <fullName evidence="10">Family 2 glycosyl transferase</fullName>
    </submittedName>
</protein>
<dbReference type="PANTHER" id="PTHR48090:SF3">
    <property type="entry name" value="UNDECAPRENYL-PHOSPHATE 4-DEOXY-4-FORMAMIDO-L-ARABINOSE TRANSFERASE"/>
    <property type="match status" value="1"/>
</dbReference>
<evidence type="ECO:0000313" key="11">
    <source>
        <dbReference type="Proteomes" id="UP000192610"/>
    </source>
</evidence>